<evidence type="ECO:0000313" key="3">
    <source>
        <dbReference type="Proteomes" id="UP001302745"/>
    </source>
</evidence>
<gene>
    <name evidence="2" type="ORF">C8A00DRAFT_14087</name>
</gene>
<organism evidence="2 3">
    <name type="scientific">Chaetomidium leptoderma</name>
    <dbReference type="NCBI Taxonomy" id="669021"/>
    <lineage>
        <taxon>Eukaryota</taxon>
        <taxon>Fungi</taxon>
        <taxon>Dikarya</taxon>
        <taxon>Ascomycota</taxon>
        <taxon>Pezizomycotina</taxon>
        <taxon>Sordariomycetes</taxon>
        <taxon>Sordariomycetidae</taxon>
        <taxon>Sordariales</taxon>
        <taxon>Chaetomiaceae</taxon>
        <taxon>Chaetomidium</taxon>
    </lineage>
</organism>
<dbReference type="AlphaFoldDB" id="A0AAN6VP24"/>
<dbReference type="Proteomes" id="UP001302745">
    <property type="component" value="Unassembled WGS sequence"/>
</dbReference>
<feature type="compositionally biased region" description="Basic and acidic residues" evidence="1">
    <location>
        <begin position="78"/>
        <end position="95"/>
    </location>
</feature>
<reference evidence="2" key="1">
    <citation type="journal article" date="2023" name="Mol. Phylogenet. Evol.">
        <title>Genome-scale phylogeny and comparative genomics of the fungal order Sordariales.</title>
        <authorList>
            <person name="Hensen N."/>
            <person name="Bonometti L."/>
            <person name="Westerberg I."/>
            <person name="Brannstrom I.O."/>
            <person name="Guillou S."/>
            <person name="Cros-Aarteil S."/>
            <person name="Calhoun S."/>
            <person name="Haridas S."/>
            <person name="Kuo A."/>
            <person name="Mondo S."/>
            <person name="Pangilinan J."/>
            <person name="Riley R."/>
            <person name="LaButti K."/>
            <person name="Andreopoulos B."/>
            <person name="Lipzen A."/>
            <person name="Chen C."/>
            <person name="Yan M."/>
            <person name="Daum C."/>
            <person name="Ng V."/>
            <person name="Clum A."/>
            <person name="Steindorff A."/>
            <person name="Ohm R.A."/>
            <person name="Martin F."/>
            <person name="Silar P."/>
            <person name="Natvig D.O."/>
            <person name="Lalanne C."/>
            <person name="Gautier V."/>
            <person name="Ament-Velasquez S.L."/>
            <person name="Kruys A."/>
            <person name="Hutchinson M.I."/>
            <person name="Powell A.J."/>
            <person name="Barry K."/>
            <person name="Miller A.N."/>
            <person name="Grigoriev I.V."/>
            <person name="Debuchy R."/>
            <person name="Gladieux P."/>
            <person name="Hiltunen Thoren M."/>
            <person name="Johannesson H."/>
        </authorList>
    </citation>
    <scope>NUCLEOTIDE SEQUENCE</scope>
    <source>
        <strain evidence="2">CBS 538.74</strain>
    </source>
</reference>
<reference evidence="2" key="2">
    <citation type="submission" date="2023-05" db="EMBL/GenBank/DDBJ databases">
        <authorList>
            <consortium name="Lawrence Berkeley National Laboratory"/>
            <person name="Steindorff A."/>
            <person name="Hensen N."/>
            <person name="Bonometti L."/>
            <person name="Westerberg I."/>
            <person name="Brannstrom I.O."/>
            <person name="Guillou S."/>
            <person name="Cros-Aarteil S."/>
            <person name="Calhoun S."/>
            <person name="Haridas S."/>
            <person name="Kuo A."/>
            <person name="Mondo S."/>
            <person name="Pangilinan J."/>
            <person name="Riley R."/>
            <person name="Labutti K."/>
            <person name="Andreopoulos B."/>
            <person name="Lipzen A."/>
            <person name="Chen C."/>
            <person name="Yanf M."/>
            <person name="Daum C."/>
            <person name="Ng V."/>
            <person name="Clum A."/>
            <person name="Ohm R."/>
            <person name="Martin F."/>
            <person name="Silar P."/>
            <person name="Natvig D."/>
            <person name="Lalanne C."/>
            <person name="Gautier V."/>
            <person name="Ament-Velasquez S.L."/>
            <person name="Kruys A."/>
            <person name="Hutchinson M.I."/>
            <person name="Powell A.J."/>
            <person name="Barry K."/>
            <person name="Miller A.N."/>
            <person name="Grigoriev I.V."/>
            <person name="Debuchy R."/>
            <person name="Gladieux P."/>
            <person name="Thoren M.H."/>
            <person name="Johannesson H."/>
        </authorList>
    </citation>
    <scope>NUCLEOTIDE SEQUENCE</scope>
    <source>
        <strain evidence="2">CBS 538.74</strain>
    </source>
</reference>
<feature type="region of interest" description="Disordered" evidence="1">
    <location>
        <begin position="25"/>
        <end position="114"/>
    </location>
</feature>
<proteinExistence type="predicted"/>
<comment type="caution">
    <text evidence="2">The sequence shown here is derived from an EMBL/GenBank/DDBJ whole genome shotgun (WGS) entry which is preliminary data.</text>
</comment>
<feature type="compositionally biased region" description="Low complexity" evidence="1">
    <location>
        <begin position="30"/>
        <end position="42"/>
    </location>
</feature>
<protein>
    <submittedName>
        <fullName evidence="2">Uncharacterized protein</fullName>
    </submittedName>
</protein>
<sequence>MSNMFSSRKGPLLIAGGIFSGLLYMTYGGSQQPRPRAQAQAAHDAHDARSSSSSPEPVPVSETLQAVAGTGGGGSNTRGRDEVEQSRGEHDRGDTRLYSQSPSAHSKREAAKVK</sequence>
<dbReference type="EMBL" id="MU856902">
    <property type="protein sequence ID" value="KAK4154795.1"/>
    <property type="molecule type" value="Genomic_DNA"/>
</dbReference>
<evidence type="ECO:0000256" key="1">
    <source>
        <dbReference type="SAM" id="MobiDB-lite"/>
    </source>
</evidence>
<evidence type="ECO:0000313" key="2">
    <source>
        <dbReference type="EMBL" id="KAK4154795.1"/>
    </source>
</evidence>
<accession>A0AAN6VP24</accession>
<name>A0AAN6VP24_9PEZI</name>
<keyword evidence="3" id="KW-1185">Reference proteome</keyword>